<protein>
    <submittedName>
        <fullName evidence="7">Uncharacterized protein</fullName>
    </submittedName>
</protein>
<proteinExistence type="inferred from homology"/>
<evidence type="ECO:0000256" key="6">
    <source>
        <dbReference type="SAM" id="SignalP"/>
    </source>
</evidence>
<reference evidence="7" key="1">
    <citation type="submission" date="2020-10" db="EMBL/GenBank/DDBJ databases">
        <authorList>
            <person name="Kikuchi T."/>
        </authorList>
    </citation>
    <scope>NUCLEOTIDE SEQUENCE</scope>
    <source>
        <strain evidence="7">NKZ352</strain>
    </source>
</reference>
<keyword evidence="4 6" id="KW-0732">Signal</keyword>
<comment type="caution">
    <text evidence="7">The sequence shown here is derived from an EMBL/GenBank/DDBJ whole genome shotgun (WGS) entry which is preliminary data.</text>
</comment>
<keyword evidence="8" id="KW-1185">Reference proteome</keyword>
<dbReference type="InterPro" id="IPR001534">
    <property type="entry name" value="Transthyretin-like"/>
</dbReference>
<dbReference type="EMBL" id="CAJGYM010000002">
    <property type="protein sequence ID" value="CAD6185192.1"/>
    <property type="molecule type" value="Genomic_DNA"/>
</dbReference>
<organism evidence="7 8">
    <name type="scientific">Caenorhabditis auriculariae</name>
    <dbReference type="NCBI Taxonomy" id="2777116"/>
    <lineage>
        <taxon>Eukaryota</taxon>
        <taxon>Metazoa</taxon>
        <taxon>Ecdysozoa</taxon>
        <taxon>Nematoda</taxon>
        <taxon>Chromadorea</taxon>
        <taxon>Rhabditida</taxon>
        <taxon>Rhabditina</taxon>
        <taxon>Rhabditomorpha</taxon>
        <taxon>Rhabditoidea</taxon>
        <taxon>Rhabditidae</taxon>
        <taxon>Peloderinae</taxon>
        <taxon>Caenorhabditis</taxon>
    </lineage>
</organism>
<dbReference type="InterPro" id="IPR038479">
    <property type="entry name" value="Transthyretin-like_sf"/>
</dbReference>
<evidence type="ECO:0000256" key="2">
    <source>
        <dbReference type="ARBA" id="ARBA00010112"/>
    </source>
</evidence>
<evidence type="ECO:0000313" key="8">
    <source>
        <dbReference type="Proteomes" id="UP000835052"/>
    </source>
</evidence>
<dbReference type="Gene3D" id="2.60.40.3330">
    <property type="match status" value="1"/>
</dbReference>
<dbReference type="GO" id="GO:0005576">
    <property type="term" value="C:extracellular region"/>
    <property type="evidence" value="ECO:0007669"/>
    <property type="project" value="UniProtKB-SubCell"/>
</dbReference>
<feature type="chain" id="PRO_5035771836" evidence="6">
    <location>
        <begin position="19"/>
        <end position="510"/>
    </location>
</feature>
<accession>A0A8S1GQW0</accession>
<comment type="similarity">
    <text evidence="2">Belongs to the nematode transthyretin-like family.</text>
</comment>
<dbReference type="OrthoDB" id="5875941at2759"/>
<evidence type="ECO:0000256" key="1">
    <source>
        <dbReference type="ARBA" id="ARBA00004613"/>
    </source>
</evidence>
<feature type="region of interest" description="Disordered" evidence="5">
    <location>
        <begin position="301"/>
        <end position="394"/>
    </location>
</feature>
<evidence type="ECO:0000256" key="4">
    <source>
        <dbReference type="ARBA" id="ARBA00022729"/>
    </source>
</evidence>
<feature type="signal peptide" evidence="6">
    <location>
        <begin position="1"/>
        <end position="18"/>
    </location>
</feature>
<gene>
    <name evidence="7" type="ORF">CAUJ_LOCUS1111</name>
</gene>
<comment type="subcellular location">
    <subcellularLocation>
        <location evidence="1">Secreted</location>
    </subcellularLocation>
</comment>
<dbReference type="PANTHER" id="PTHR21700">
    <property type="entry name" value="TRANSTHYRETIN-LIKE FAMILY PROTEIN-RELATED"/>
    <property type="match status" value="1"/>
</dbReference>
<keyword evidence="3" id="KW-0964">Secreted</keyword>
<dbReference type="PANTHER" id="PTHR21700:SF54">
    <property type="entry name" value="TRANSTHYRETIN-LIKE FAMILY PROTEIN"/>
    <property type="match status" value="1"/>
</dbReference>
<feature type="region of interest" description="Disordered" evidence="5">
    <location>
        <begin position="258"/>
        <end position="285"/>
    </location>
</feature>
<feature type="region of interest" description="Disordered" evidence="5">
    <location>
        <begin position="199"/>
        <end position="222"/>
    </location>
</feature>
<dbReference type="GO" id="GO:0009986">
    <property type="term" value="C:cell surface"/>
    <property type="evidence" value="ECO:0007669"/>
    <property type="project" value="InterPro"/>
</dbReference>
<dbReference type="AlphaFoldDB" id="A0A8S1GQW0"/>
<name>A0A8S1GQW0_9PELO</name>
<dbReference type="Pfam" id="PF01060">
    <property type="entry name" value="TTR-52"/>
    <property type="match status" value="1"/>
</dbReference>
<dbReference type="Proteomes" id="UP000835052">
    <property type="component" value="Unassembled WGS sequence"/>
</dbReference>
<sequence>MRSWLLLLLAFLPQFAWASDQAVSVKGYVNCRGRRQPGAFVQLYDEDTVPFFDNDDLLGSVVAGQNGFFCVKGFTSEFTKIEPYLYIEHNCGYEGLKEKQHFIKEIPAEYIAEGDKANRSYHMHEIELLTPDAPVQHFQGYKYDLLANLSLSQRIEYCATTYVMYKEVFEKLVYSDGNEHEKVYVLPRDDEDVLEGDQVVDGTVNTDDSNLDGGETGNHQIHNTHVIEIITTNETHTESHSSNSEQERLDQERILQEEEEKERKQQEEERLREEERVRLEKEHLREEEARERIEIERLQREEEVRRQEDERQRQEEDQKRRDDERRREEDRRREEEERREAEERRREDEKRIEEERRDAERREAERREEERKRQEEERQRQLHEENVRLESIKVKEEQVDQQENILDDAWLKAEEAKRVAIEKHREEVRRRHEQHRAELIRREELSRRNRLRRLEEIKRRDEIVRQMNEEPPTDADPCKQYLMRIHRARQLQAQLLSQVYRKVEDPCLRR</sequence>
<evidence type="ECO:0000256" key="3">
    <source>
        <dbReference type="ARBA" id="ARBA00022525"/>
    </source>
</evidence>
<evidence type="ECO:0000256" key="5">
    <source>
        <dbReference type="SAM" id="MobiDB-lite"/>
    </source>
</evidence>
<evidence type="ECO:0000313" key="7">
    <source>
        <dbReference type="EMBL" id="CAD6185192.1"/>
    </source>
</evidence>